<dbReference type="EMBL" id="JBHLWK010000018">
    <property type="protein sequence ID" value="MFC0205610.1"/>
    <property type="molecule type" value="Genomic_DNA"/>
</dbReference>
<accession>A0ABV6CYZ9</accession>
<protein>
    <submittedName>
        <fullName evidence="1">Uncharacterized protein</fullName>
    </submittedName>
</protein>
<keyword evidence="2" id="KW-1185">Reference proteome</keyword>
<organism evidence="1 2">
    <name type="scientific">Novosphingobium soli</name>
    <dbReference type="NCBI Taxonomy" id="574956"/>
    <lineage>
        <taxon>Bacteria</taxon>
        <taxon>Pseudomonadati</taxon>
        <taxon>Pseudomonadota</taxon>
        <taxon>Alphaproteobacteria</taxon>
        <taxon>Sphingomonadales</taxon>
        <taxon>Sphingomonadaceae</taxon>
        <taxon>Novosphingobium</taxon>
    </lineage>
</organism>
<dbReference type="Proteomes" id="UP001589798">
    <property type="component" value="Unassembled WGS sequence"/>
</dbReference>
<gene>
    <name evidence="1" type="ORF">ACFFJC_15195</name>
</gene>
<name>A0ABV6CYZ9_9SPHN</name>
<evidence type="ECO:0000313" key="2">
    <source>
        <dbReference type="Proteomes" id="UP001589798"/>
    </source>
</evidence>
<sequence length="229" mass="25366">MVAGAIATIAHLLVGSAAIEGPSPKKCVKISDERLDTKLRPVSILSCDYDEGQLARRLLSMFALPEAELGIDAVERVFSLTQLATLYDHSRSADYIVQLKGRDGQWEAQIAFSEQFFPLDASRRPRFRAGTRPTLSNPRIRGEMTFRLTLLSRLRPNQSHLCVLKMDDVVSFARRNHWRAETVIQLPMDGVASPTTDLRRARSSAGGNVDQSGCVTELTLRKSADRGAN</sequence>
<reference evidence="1 2" key="1">
    <citation type="submission" date="2024-09" db="EMBL/GenBank/DDBJ databases">
        <authorList>
            <person name="Sun Q."/>
            <person name="Mori K."/>
        </authorList>
    </citation>
    <scope>NUCLEOTIDE SEQUENCE [LARGE SCALE GENOMIC DNA]</scope>
    <source>
        <strain evidence="1 2">CCM 7706</strain>
    </source>
</reference>
<evidence type="ECO:0000313" key="1">
    <source>
        <dbReference type="EMBL" id="MFC0205610.1"/>
    </source>
</evidence>
<dbReference type="RefSeq" id="WP_379488341.1">
    <property type="nucleotide sequence ID" value="NZ_JBHLWK010000018.1"/>
</dbReference>
<proteinExistence type="predicted"/>
<comment type="caution">
    <text evidence="1">The sequence shown here is derived from an EMBL/GenBank/DDBJ whole genome shotgun (WGS) entry which is preliminary data.</text>
</comment>